<gene>
    <name evidence="3" type="ORF">E2I00_009669</name>
</gene>
<dbReference type="Proteomes" id="UP000437017">
    <property type="component" value="Unassembled WGS sequence"/>
</dbReference>
<evidence type="ECO:0008006" key="5">
    <source>
        <dbReference type="Google" id="ProtNLM"/>
    </source>
</evidence>
<dbReference type="SUPFAM" id="SSF50978">
    <property type="entry name" value="WD40 repeat-like"/>
    <property type="match status" value="1"/>
</dbReference>
<dbReference type="InterPro" id="IPR000009">
    <property type="entry name" value="PP2A_PR55"/>
</dbReference>
<dbReference type="InterPro" id="IPR036322">
    <property type="entry name" value="WD40_repeat_dom_sf"/>
</dbReference>
<organism evidence="3 4">
    <name type="scientific">Balaenoptera physalus</name>
    <name type="common">Fin whale</name>
    <name type="synonym">Balaena physalus</name>
    <dbReference type="NCBI Taxonomy" id="9770"/>
    <lineage>
        <taxon>Eukaryota</taxon>
        <taxon>Metazoa</taxon>
        <taxon>Chordata</taxon>
        <taxon>Craniata</taxon>
        <taxon>Vertebrata</taxon>
        <taxon>Euteleostomi</taxon>
        <taxon>Mammalia</taxon>
        <taxon>Eutheria</taxon>
        <taxon>Laurasiatheria</taxon>
        <taxon>Artiodactyla</taxon>
        <taxon>Whippomorpha</taxon>
        <taxon>Cetacea</taxon>
        <taxon>Mysticeti</taxon>
        <taxon>Balaenopteridae</taxon>
        <taxon>Balaenoptera</taxon>
    </lineage>
</organism>
<feature type="non-terminal residue" evidence="3">
    <location>
        <position position="151"/>
    </location>
</feature>
<protein>
    <recommendedName>
        <fullName evidence="5">Serine/threonine-protein phosphatase 2A 55 kDa regulatory subunit B</fullName>
    </recommendedName>
</protein>
<evidence type="ECO:0000313" key="4">
    <source>
        <dbReference type="Proteomes" id="UP000437017"/>
    </source>
</evidence>
<reference evidence="3 4" key="1">
    <citation type="journal article" date="2019" name="PLoS ONE">
        <title>Genomic analyses reveal an absence of contemporary introgressive admixture between fin whales and blue whales, despite known hybrids.</title>
        <authorList>
            <person name="Westbury M.V."/>
            <person name="Petersen B."/>
            <person name="Lorenzen E.D."/>
        </authorList>
    </citation>
    <scope>NUCLEOTIDE SEQUENCE [LARGE SCALE GENOMIC DNA]</scope>
    <source>
        <strain evidence="3">FinWhale-01</strain>
    </source>
</reference>
<dbReference type="GO" id="GO:0000159">
    <property type="term" value="C:protein phosphatase type 2A complex"/>
    <property type="evidence" value="ECO:0007669"/>
    <property type="project" value="InterPro"/>
</dbReference>
<dbReference type="GO" id="GO:0019888">
    <property type="term" value="F:protein phosphatase regulator activity"/>
    <property type="evidence" value="ECO:0007669"/>
    <property type="project" value="InterPro"/>
</dbReference>
<keyword evidence="4" id="KW-1185">Reference proteome</keyword>
<dbReference type="PANTHER" id="PTHR11871">
    <property type="entry name" value="PROTEIN PHOSPHATASE PP2A REGULATORY SUBUNIT B"/>
    <property type="match status" value="1"/>
</dbReference>
<evidence type="ECO:0000256" key="1">
    <source>
        <dbReference type="ARBA" id="ARBA00022574"/>
    </source>
</evidence>
<evidence type="ECO:0000313" key="3">
    <source>
        <dbReference type="EMBL" id="KAB0402625.1"/>
    </source>
</evidence>
<dbReference type="EMBL" id="SGJD01000969">
    <property type="protein sequence ID" value="KAB0402625.1"/>
    <property type="molecule type" value="Genomic_DNA"/>
</dbReference>
<sequence length="151" mass="17200">GGPDVRGGGEDAGSRGPDKTQWLGGWSLFSEIISPVSDVKFSHSGRYIMTRDYLIIKVWDLNMENHPTETYLVHSYLRSKLCSLYKNDCIFDKFECVWNGSDMCVMGKQRKDEISVDSLDFSKKILRTAWHLSENIVAVVATNNLYILQDK</sequence>
<feature type="non-terminal residue" evidence="3">
    <location>
        <position position="1"/>
    </location>
</feature>
<accession>A0A6A1Q5J5</accession>
<keyword evidence="1" id="KW-0853">WD repeat</keyword>
<proteinExistence type="predicted"/>
<keyword evidence="2" id="KW-0677">Repeat</keyword>
<comment type="caution">
    <text evidence="3">The sequence shown here is derived from an EMBL/GenBank/DDBJ whole genome shotgun (WGS) entry which is preliminary data.</text>
</comment>
<evidence type="ECO:0000256" key="2">
    <source>
        <dbReference type="ARBA" id="ARBA00022737"/>
    </source>
</evidence>
<name>A0A6A1Q5J5_BALPH</name>
<dbReference type="AlphaFoldDB" id="A0A6A1Q5J5"/>
<dbReference type="PRINTS" id="PR00600">
    <property type="entry name" value="PP2APR55"/>
</dbReference>
<dbReference type="OrthoDB" id="6274823at2759"/>